<organism evidence="1 2">
    <name type="scientific">Candidatus Olsenella stercoravium</name>
    <dbReference type="NCBI Taxonomy" id="2838713"/>
    <lineage>
        <taxon>Bacteria</taxon>
        <taxon>Bacillati</taxon>
        <taxon>Actinomycetota</taxon>
        <taxon>Coriobacteriia</taxon>
        <taxon>Coriobacteriales</taxon>
        <taxon>Atopobiaceae</taxon>
        <taxon>Olsenella</taxon>
    </lineage>
</organism>
<name>A0A9D2IQC8_9ACTN</name>
<dbReference type="Proteomes" id="UP000824029">
    <property type="component" value="Unassembled WGS sequence"/>
</dbReference>
<proteinExistence type="predicted"/>
<protein>
    <submittedName>
        <fullName evidence="1">Stage V sporulation protein S</fullName>
    </submittedName>
</protein>
<dbReference type="GO" id="GO:0003676">
    <property type="term" value="F:nucleic acid binding"/>
    <property type="evidence" value="ECO:0007669"/>
    <property type="project" value="InterPro"/>
</dbReference>
<accession>A0A9D2IQC8</accession>
<reference evidence="1" key="1">
    <citation type="journal article" date="2021" name="PeerJ">
        <title>Extensive microbial diversity within the chicken gut microbiome revealed by metagenomics and culture.</title>
        <authorList>
            <person name="Gilroy R."/>
            <person name="Ravi A."/>
            <person name="Getino M."/>
            <person name="Pursley I."/>
            <person name="Horton D.L."/>
            <person name="Alikhan N.F."/>
            <person name="Baker D."/>
            <person name="Gharbi K."/>
            <person name="Hall N."/>
            <person name="Watson M."/>
            <person name="Adriaenssens E.M."/>
            <person name="Foster-Nyarko E."/>
            <person name="Jarju S."/>
            <person name="Secka A."/>
            <person name="Antonio M."/>
            <person name="Oren A."/>
            <person name="Chaudhuri R.R."/>
            <person name="La Ragione R."/>
            <person name="Hildebrand F."/>
            <person name="Pallen M.J."/>
        </authorList>
    </citation>
    <scope>NUCLEOTIDE SEQUENCE</scope>
    <source>
        <strain evidence="1">ChiHecolR3B27-1887</strain>
    </source>
</reference>
<dbReference type="InterPro" id="IPR036882">
    <property type="entry name" value="Alba-like_dom_sf"/>
</dbReference>
<dbReference type="Pfam" id="PF04232">
    <property type="entry name" value="SpoVS"/>
    <property type="match status" value="1"/>
</dbReference>
<sequence>MDYLKVSSKSSPASVAGAIAGLVKDGVPVNIQCVGAGAVNQAIKAVAIARGFLIPTGVDISCAPTFSDVEIGGESRTAIRIAVYVHRVAAPSAVSGPATLGGVEA</sequence>
<reference evidence="1" key="2">
    <citation type="submission" date="2021-04" db="EMBL/GenBank/DDBJ databases">
        <authorList>
            <person name="Gilroy R."/>
        </authorList>
    </citation>
    <scope>NUCLEOTIDE SEQUENCE</scope>
    <source>
        <strain evidence="1">ChiHecolR3B27-1887</strain>
    </source>
</reference>
<evidence type="ECO:0000313" key="2">
    <source>
        <dbReference type="Proteomes" id="UP000824029"/>
    </source>
</evidence>
<dbReference type="AlphaFoldDB" id="A0A9D2IQC8"/>
<dbReference type="EMBL" id="DXBZ01000110">
    <property type="protein sequence ID" value="HIZ18587.1"/>
    <property type="molecule type" value="Genomic_DNA"/>
</dbReference>
<evidence type="ECO:0000313" key="1">
    <source>
        <dbReference type="EMBL" id="HIZ18587.1"/>
    </source>
</evidence>
<dbReference type="PANTHER" id="PTHR35331">
    <property type="entry name" value="STAGE V SPORULATION PROTEIN S"/>
    <property type="match status" value="1"/>
</dbReference>
<dbReference type="PANTHER" id="PTHR35331:SF1">
    <property type="entry name" value="STAGE V SPORULATION PROTEIN S"/>
    <property type="match status" value="1"/>
</dbReference>
<gene>
    <name evidence="1" type="ORF">IAA22_05720</name>
</gene>
<comment type="caution">
    <text evidence="1">The sequence shown here is derived from an EMBL/GenBank/DDBJ whole genome shotgun (WGS) entry which is preliminary data.</text>
</comment>
<dbReference type="InterPro" id="IPR007347">
    <property type="entry name" value="SpoVS"/>
</dbReference>
<dbReference type="Gene3D" id="3.30.110.20">
    <property type="entry name" value="Alba-like domain"/>
    <property type="match status" value="1"/>
</dbReference>